<evidence type="ECO:0000313" key="3">
    <source>
        <dbReference type="Proteomes" id="UP001055439"/>
    </source>
</evidence>
<keyword evidence="3" id="KW-1185">Reference proteome</keyword>
<organism evidence="2 3">
    <name type="scientific">Musa troglodytarum</name>
    <name type="common">fe'i banana</name>
    <dbReference type="NCBI Taxonomy" id="320322"/>
    <lineage>
        <taxon>Eukaryota</taxon>
        <taxon>Viridiplantae</taxon>
        <taxon>Streptophyta</taxon>
        <taxon>Embryophyta</taxon>
        <taxon>Tracheophyta</taxon>
        <taxon>Spermatophyta</taxon>
        <taxon>Magnoliopsida</taxon>
        <taxon>Liliopsida</taxon>
        <taxon>Zingiberales</taxon>
        <taxon>Musaceae</taxon>
        <taxon>Musa</taxon>
    </lineage>
</organism>
<accession>A0A9E7KBT9</accession>
<name>A0A9E7KBT9_9LILI</name>
<dbReference type="EMBL" id="CP097508">
    <property type="protein sequence ID" value="URE11389.1"/>
    <property type="molecule type" value="Genomic_DNA"/>
</dbReference>
<proteinExistence type="predicted"/>
<protein>
    <submittedName>
        <fullName evidence="2">Uncharacterized protein</fullName>
    </submittedName>
</protein>
<dbReference type="AlphaFoldDB" id="A0A9E7KBT9"/>
<gene>
    <name evidence="2" type="ORF">MUK42_28038</name>
    <name evidence="1" type="ORF">MUK42_29426</name>
</gene>
<sequence>MSAFPLMFESFCESNQLMQSGKRIIKAFLFTSCWLKT</sequence>
<dbReference type="EMBL" id="CP097508">
    <property type="protein sequence ID" value="URE09922.1"/>
    <property type="molecule type" value="Genomic_DNA"/>
</dbReference>
<reference evidence="2" key="1">
    <citation type="submission" date="2022-05" db="EMBL/GenBank/DDBJ databases">
        <title>The Musa troglodytarum L. genome provides insights into the mechanism of non-climacteric behaviour and enrichment of carotenoids.</title>
        <authorList>
            <person name="Wang J."/>
        </authorList>
    </citation>
    <scope>NUCLEOTIDE SEQUENCE</scope>
    <source>
        <tissue evidence="2">Leaf</tissue>
    </source>
</reference>
<dbReference type="Proteomes" id="UP001055439">
    <property type="component" value="Chromosome 6"/>
</dbReference>
<evidence type="ECO:0000313" key="1">
    <source>
        <dbReference type="EMBL" id="URE09922.1"/>
    </source>
</evidence>
<evidence type="ECO:0000313" key="2">
    <source>
        <dbReference type="EMBL" id="URE11389.1"/>
    </source>
</evidence>